<dbReference type="GO" id="GO:0006364">
    <property type="term" value="P:rRNA processing"/>
    <property type="evidence" value="ECO:0007669"/>
    <property type="project" value="TreeGrafter"/>
</dbReference>
<name>A0A3S0IG41_9GAMM</name>
<dbReference type="PANTHER" id="PTHR22840:SF12">
    <property type="entry name" value="WD REPEAT-CONTAINING PROTEIN 36"/>
    <property type="match status" value="1"/>
</dbReference>
<evidence type="ECO:0000313" key="3">
    <source>
        <dbReference type="Proteomes" id="UP000282060"/>
    </source>
</evidence>
<accession>A0A3S0IG41</accession>
<dbReference type="SUPFAM" id="SSF50998">
    <property type="entry name" value="Quinoprotein alcohol dehydrogenase-like"/>
    <property type="match status" value="1"/>
</dbReference>
<feature type="repeat" description="WD" evidence="1">
    <location>
        <begin position="159"/>
        <end position="200"/>
    </location>
</feature>
<dbReference type="InterPro" id="IPR011047">
    <property type="entry name" value="Quinoprotein_ADH-like_sf"/>
</dbReference>
<dbReference type="OrthoDB" id="6282600at2"/>
<sequence>MLPLLYIGIMLGLTACSDPSKGQTSLSTDRLTSERVVAAQISDDATTSAILTRNHHLSVWDNESKRLTNEWNESDFTEELYHISLSGNKRLLGTAGKHRISIFDIQTGKLTVTWKVEGFNPEATITSLHLSHTGNEVLIGLNEGSVFTFDLVNDQMSMFLIHDGPVTRVEYAAQNQRVMSASHDGHVLFWATTTGKVIQKYANQFRITSVSYDEANRKLFVADALDNQFIADSTTTQALSRLEYLERYRYFRQALFVERGKILITSSSKQELASWDVQTGKELAKWNITAFSAGTTVVSMAVDSSGTLWSLSSDGALESWDIESHNISRSGL</sequence>
<organism evidence="2 3">
    <name type="scientific">Shewanella atlantica</name>
    <dbReference type="NCBI Taxonomy" id="271099"/>
    <lineage>
        <taxon>Bacteria</taxon>
        <taxon>Pseudomonadati</taxon>
        <taxon>Pseudomonadota</taxon>
        <taxon>Gammaproteobacteria</taxon>
        <taxon>Alteromonadales</taxon>
        <taxon>Shewanellaceae</taxon>
        <taxon>Shewanella</taxon>
    </lineage>
</organism>
<dbReference type="EMBL" id="RXNV01000005">
    <property type="protein sequence ID" value="RTR31798.1"/>
    <property type="molecule type" value="Genomic_DNA"/>
</dbReference>
<comment type="caution">
    <text evidence="2">The sequence shown here is derived from an EMBL/GenBank/DDBJ whole genome shotgun (WGS) entry which is preliminary data.</text>
</comment>
<keyword evidence="1" id="KW-0853">WD repeat</keyword>
<gene>
    <name evidence="2" type="ORF">EKG39_12740</name>
</gene>
<evidence type="ECO:0000256" key="1">
    <source>
        <dbReference type="PROSITE-ProRule" id="PRU00221"/>
    </source>
</evidence>
<dbReference type="PANTHER" id="PTHR22840">
    <property type="entry name" value="WD REPEAT-CONTAINING PROTEIN 36"/>
    <property type="match status" value="1"/>
</dbReference>
<dbReference type="SMART" id="SM00320">
    <property type="entry name" value="WD40"/>
    <property type="match status" value="4"/>
</dbReference>
<dbReference type="InterPro" id="IPR015943">
    <property type="entry name" value="WD40/YVTN_repeat-like_dom_sf"/>
</dbReference>
<evidence type="ECO:0000313" key="2">
    <source>
        <dbReference type="EMBL" id="RTR31798.1"/>
    </source>
</evidence>
<dbReference type="AlphaFoldDB" id="A0A3S0IG41"/>
<dbReference type="PROSITE" id="PS50082">
    <property type="entry name" value="WD_REPEATS_2"/>
    <property type="match status" value="1"/>
</dbReference>
<dbReference type="InterPro" id="IPR001680">
    <property type="entry name" value="WD40_rpt"/>
</dbReference>
<dbReference type="Gene3D" id="2.130.10.10">
    <property type="entry name" value="YVTN repeat-like/Quinoprotein amine dehydrogenase"/>
    <property type="match status" value="2"/>
</dbReference>
<proteinExistence type="predicted"/>
<reference evidence="2 3" key="1">
    <citation type="submission" date="2018-12" db="EMBL/GenBank/DDBJ databases">
        <authorList>
            <person name="Yu L."/>
        </authorList>
    </citation>
    <scope>NUCLEOTIDE SEQUENCE [LARGE SCALE GENOMIC DNA]</scope>
    <source>
        <strain evidence="2 3">HAW-EB5</strain>
    </source>
</reference>
<dbReference type="Proteomes" id="UP000282060">
    <property type="component" value="Unassembled WGS sequence"/>
</dbReference>
<protein>
    <submittedName>
        <fullName evidence="2">WD40 repeat domain-containing protein</fullName>
    </submittedName>
</protein>
<keyword evidence="3" id="KW-1185">Reference proteome</keyword>